<keyword evidence="1" id="KW-0472">Membrane</keyword>
<evidence type="ECO:0000256" key="1">
    <source>
        <dbReference type="SAM" id="Phobius"/>
    </source>
</evidence>
<gene>
    <name evidence="2" type="ORF">METZ01_LOCUS80195</name>
</gene>
<sequence>MINLELLVTVFARAVFGLFAAIALSTVIWSFFWVSFSPSPEELASFFLLQTLVVGIPAGLAVIFAWWNTQSPQRIQVMFIALALFASVISAWGTNELRGVETHYALANGVLRVPVFSVRHMLASMLFGAVLGGNLVAGVFFLYRSLKYREN</sequence>
<reference evidence="2" key="1">
    <citation type="submission" date="2018-05" db="EMBL/GenBank/DDBJ databases">
        <authorList>
            <person name="Lanie J.A."/>
            <person name="Ng W.-L."/>
            <person name="Kazmierczak K.M."/>
            <person name="Andrzejewski T.M."/>
            <person name="Davidsen T.M."/>
            <person name="Wayne K.J."/>
            <person name="Tettelin H."/>
            <person name="Glass J.I."/>
            <person name="Rusch D."/>
            <person name="Podicherti R."/>
            <person name="Tsui H.-C.T."/>
            <person name="Winkler M.E."/>
        </authorList>
    </citation>
    <scope>NUCLEOTIDE SEQUENCE</scope>
</reference>
<feature type="transmembrane region" description="Helical" evidence="1">
    <location>
        <begin position="75"/>
        <end position="93"/>
    </location>
</feature>
<protein>
    <submittedName>
        <fullName evidence="2">Uncharacterized protein</fullName>
    </submittedName>
</protein>
<dbReference type="EMBL" id="UINC01006407">
    <property type="protein sequence ID" value="SVA27341.1"/>
    <property type="molecule type" value="Genomic_DNA"/>
</dbReference>
<keyword evidence="1" id="KW-1133">Transmembrane helix</keyword>
<feature type="transmembrane region" description="Helical" evidence="1">
    <location>
        <begin position="12"/>
        <end position="34"/>
    </location>
</feature>
<dbReference type="AlphaFoldDB" id="A0A381UI25"/>
<feature type="transmembrane region" description="Helical" evidence="1">
    <location>
        <begin position="46"/>
        <end position="68"/>
    </location>
</feature>
<feature type="transmembrane region" description="Helical" evidence="1">
    <location>
        <begin position="121"/>
        <end position="143"/>
    </location>
</feature>
<name>A0A381UI25_9ZZZZ</name>
<keyword evidence="1" id="KW-0812">Transmembrane</keyword>
<evidence type="ECO:0000313" key="2">
    <source>
        <dbReference type="EMBL" id="SVA27341.1"/>
    </source>
</evidence>
<organism evidence="2">
    <name type="scientific">marine metagenome</name>
    <dbReference type="NCBI Taxonomy" id="408172"/>
    <lineage>
        <taxon>unclassified sequences</taxon>
        <taxon>metagenomes</taxon>
        <taxon>ecological metagenomes</taxon>
    </lineage>
</organism>
<accession>A0A381UI25</accession>
<proteinExistence type="predicted"/>